<evidence type="ECO:0000256" key="6">
    <source>
        <dbReference type="ARBA" id="ARBA00023136"/>
    </source>
</evidence>
<sequence>MFEQETFCVKISDTSKFVNTAETHIEETYESENIKKVEEIYKVEIEKNDELDEQKYSFWLSISYALMAIISEAPYFIIISMADFFKSAFNVSDVMINEFAIMESIIVIVVCVLLHLIGSYRLKWNLYQPILTVFVLGILYLVILFKRDHIGHKIIIFSAIPLGFILCIAKMTTIKICVLFKKPYCSAYVCGLSLSGFLVFLLYVLGAYVLFPNDENKFCNMFSLFCGTISLLSIICFLILFKIYNLPFVKRLEEKYGDKGLLINKTILVDSFQSLNMIWKYMIVGFLTNFFTYQIYPSIFPTSVDIQKESKGLLSGVLLFGDSSARLVVHNLSSYFIKISFLSYSCVQIFRFALLPIFALIVIYKHYILNNLIFLIFLAYIFGFTNGLISNAVFLKLPEVCNKKNKREYLQLVPNIVYLSLLLGTTVGCATSKIYMKILPII</sequence>
<protein>
    <submittedName>
        <fullName evidence="8">Nucleoside transporter 3, putative</fullName>
    </submittedName>
</protein>
<dbReference type="EMBL" id="CVMV01000032">
    <property type="protein sequence ID" value="CRG94891.1"/>
    <property type="molecule type" value="Genomic_DNA"/>
</dbReference>
<keyword evidence="9" id="KW-1185">Reference proteome</keyword>
<keyword evidence="3" id="KW-0813">Transport</keyword>
<comment type="caution">
    <text evidence="8">The sequence shown here is derived from an EMBL/GenBank/DDBJ whole genome shotgun (WGS) entry which is preliminary data.</text>
</comment>
<dbReference type="SUPFAM" id="SSF103473">
    <property type="entry name" value="MFS general substrate transporter"/>
    <property type="match status" value="1"/>
</dbReference>
<dbReference type="PANTHER" id="PTHR10332">
    <property type="entry name" value="EQUILIBRATIVE NUCLEOSIDE TRANSPORTER"/>
    <property type="match status" value="1"/>
</dbReference>
<dbReference type="AlphaFoldDB" id="A0A1J1GR00"/>
<keyword evidence="5 7" id="KW-1133">Transmembrane helix</keyword>
<keyword evidence="6 7" id="KW-0472">Membrane</keyword>
<dbReference type="PANTHER" id="PTHR10332:SF10">
    <property type="entry name" value="EQUILIBRATIVE NUCLEOSIDE TRANSPORTER 4"/>
    <property type="match status" value="1"/>
</dbReference>
<feature type="transmembrane region" description="Helical" evidence="7">
    <location>
        <begin position="371"/>
        <end position="395"/>
    </location>
</feature>
<dbReference type="VEuPathDB" id="PlasmoDB:PGAL8A_00228800"/>
<evidence type="ECO:0000313" key="8">
    <source>
        <dbReference type="EMBL" id="CRG94891.1"/>
    </source>
</evidence>
<reference evidence="8" key="1">
    <citation type="submission" date="2015-04" db="EMBL/GenBank/DDBJ databases">
        <authorList>
            <consortium name="Pathogen Informatics"/>
        </authorList>
    </citation>
    <scope>NUCLEOTIDE SEQUENCE [LARGE SCALE GENOMIC DNA]</scope>
    <source>
        <strain evidence="8">8A</strain>
    </source>
</reference>
<evidence type="ECO:0000256" key="7">
    <source>
        <dbReference type="SAM" id="Phobius"/>
    </source>
</evidence>
<dbReference type="OMA" id="LFRKQYC"/>
<name>A0A1J1GR00_PLAGA</name>
<dbReference type="Proteomes" id="UP000220797">
    <property type="component" value="Unassembled WGS sequence"/>
</dbReference>
<evidence type="ECO:0000256" key="3">
    <source>
        <dbReference type="ARBA" id="ARBA00022448"/>
    </source>
</evidence>
<dbReference type="OrthoDB" id="9986677at2759"/>
<feature type="transmembrane region" description="Helical" evidence="7">
    <location>
        <begin position="99"/>
        <end position="120"/>
    </location>
</feature>
<feature type="transmembrane region" description="Helical" evidence="7">
    <location>
        <begin position="341"/>
        <end position="364"/>
    </location>
</feature>
<dbReference type="GO" id="GO:0005337">
    <property type="term" value="F:nucleoside transmembrane transporter activity"/>
    <property type="evidence" value="ECO:0007669"/>
    <property type="project" value="InterPro"/>
</dbReference>
<proteinExistence type="inferred from homology"/>
<evidence type="ECO:0000256" key="2">
    <source>
        <dbReference type="ARBA" id="ARBA00007965"/>
    </source>
</evidence>
<evidence type="ECO:0000313" key="9">
    <source>
        <dbReference type="Proteomes" id="UP000220797"/>
    </source>
</evidence>
<dbReference type="RefSeq" id="XP_028527706.1">
    <property type="nucleotide sequence ID" value="XM_028671011.1"/>
</dbReference>
<evidence type="ECO:0000256" key="4">
    <source>
        <dbReference type="ARBA" id="ARBA00022692"/>
    </source>
</evidence>
<accession>A0A1J1GR00</accession>
<dbReference type="GO" id="GO:0005886">
    <property type="term" value="C:plasma membrane"/>
    <property type="evidence" value="ECO:0007669"/>
    <property type="project" value="TreeGrafter"/>
</dbReference>
<comment type="similarity">
    <text evidence="2">Belongs to the SLC29A/ENT transporter (TC 2.A.57) family.</text>
</comment>
<dbReference type="GeneID" id="39730815"/>
<feature type="transmembrane region" description="Helical" evidence="7">
    <location>
        <begin position="154"/>
        <end position="174"/>
    </location>
</feature>
<feature type="transmembrane region" description="Helical" evidence="7">
    <location>
        <begin position="186"/>
        <end position="210"/>
    </location>
</feature>
<feature type="transmembrane region" description="Helical" evidence="7">
    <location>
        <begin position="415"/>
        <end position="436"/>
    </location>
</feature>
<comment type="subcellular location">
    <subcellularLocation>
        <location evidence="1">Membrane</location>
        <topology evidence="1">Multi-pass membrane protein</topology>
    </subcellularLocation>
</comment>
<feature type="transmembrane region" description="Helical" evidence="7">
    <location>
        <begin position="126"/>
        <end position="145"/>
    </location>
</feature>
<evidence type="ECO:0000256" key="1">
    <source>
        <dbReference type="ARBA" id="ARBA00004141"/>
    </source>
</evidence>
<feature type="transmembrane region" description="Helical" evidence="7">
    <location>
        <begin position="56"/>
        <end position="78"/>
    </location>
</feature>
<organism evidence="8 9">
    <name type="scientific">Plasmodium gallinaceum</name>
    <dbReference type="NCBI Taxonomy" id="5849"/>
    <lineage>
        <taxon>Eukaryota</taxon>
        <taxon>Sar</taxon>
        <taxon>Alveolata</taxon>
        <taxon>Apicomplexa</taxon>
        <taxon>Aconoidasida</taxon>
        <taxon>Haemosporida</taxon>
        <taxon>Plasmodiidae</taxon>
        <taxon>Plasmodium</taxon>
        <taxon>Plasmodium (Haemamoeba)</taxon>
    </lineage>
</organism>
<gene>
    <name evidence="8" type="primary">NT3</name>
    <name evidence="8" type="ORF">PGAL8A_00228800</name>
</gene>
<dbReference type="InterPro" id="IPR036259">
    <property type="entry name" value="MFS_trans_sf"/>
</dbReference>
<dbReference type="InterPro" id="IPR002259">
    <property type="entry name" value="Eqnu_transpt"/>
</dbReference>
<evidence type="ECO:0000256" key="5">
    <source>
        <dbReference type="ARBA" id="ARBA00022989"/>
    </source>
</evidence>
<keyword evidence="4 7" id="KW-0812">Transmembrane</keyword>
<feature type="transmembrane region" description="Helical" evidence="7">
    <location>
        <begin position="222"/>
        <end position="244"/>
    </location>
</feature>